<dbReference type="InterPro" id="IPR039756">
    <property type="entry name" value="Lsb6/PI4K2"/>
</dbReference>
<keyword evidence="5 9" id="KW-0547">Nucleotide-binding</keyword>
<dbReference type="GO" id="GO:0046854">
    <property type="term" value="P:phosphatidylinositol phosphate biosynthetic process"/>
    <property type="evidence" value="ECO:0007669"/>
    <property type="project" value="UniProtKB-UniRule"/>
</dbReference>
<dbReference type="GO" id="GO:0005765">
    <property type="term" value="C:lysosomal membrane"/>
    <property type="evidence" value="ECO:0007669"/>
    <property type="project" value="TreeGrafter"/>
</dbReference>
<keyword evidence="4 9" id="KW-0808">Transferase</keyword>
<keyword evidence="7 9" id="KW-0067">ATP-binding</keyword>
<keyword evidence="3" id="KW-1003">Cell membrane</keyword>
<evidence type="ECO:0000259" key="10">
    <source>
        <dbReference type="Pfam" id="PF00454"/>
    </source>
</evidence>
<dbReference type="EMBL" id="JAZDUA010000811">
    <property type="protein sequence ID" value="KAK7789192.1"/>
    <property type="molecule type" value="Genomic_DNA"/>
</dbReference>
<evidence type="ECO:0000313" key="12">
    <source>
        <dbReference type="Proteomes" id="UP001378592"/>
    </source>
</evidence>
<organism evidence="11 12">
    <name type="scientific">Gryllus longicercus</name>
    <dbReference type="NCBI Taxonomy" id="2509291"/>
    <lineage>
        <taxon>Eukaryota</taxon>
        <taxon>Metazoa</taxon>
        <taxon>Ecdysozoa</taxon>
        <taxon>Arthropoda</taxon>
        <taxon>Hexapoda</taxon>
        <taxon>Insecta</taxon>
        <taxon>Pterygota</taxon>
        <taxon>Neoptera</taxon>
        <taxon>Polyneoptera</taxon>
        <taxon>Orthoptera</taxon>
        <taxon>Ensifera</taxon>
        <taxon>Gryllidea</taxon>
        <taxon>Grylloidea</taxon>
        <taxon>Gryllidae</taxon>
        <taxon>Gryllinae</taxon>
        <taxon>Gryllus</taxon>
    </lineage>
</organism>
<dbReference type="GO" id="GO:0007030">
    <property type="term" value="P:Golgi organization"/>
    <property type="evidence" value="ECO:0007669"/>
    <property type="project" value="TreeGrafter"/>
</dbReference>
<sequence>MMDATEWNVVQLPEIRIAAIDNGLAFPFKHPDSWRAYPYHWAWLPQAKVPFSQETRELVLPQLSDMNFVQDLCDDLYHLFKVCLSSLFAYSSCYDKMKSFHFFPNRIFYLHHPCVFYYIALPYASFPSGYSINHYFYNHIHLKDQRFI</sequence>
<dbReference type="Proteomes" id="UP001378592">
    <property type="component" value="Unassembled WGS sequence"/>
</dbReference>
<keyword evidence="12" id="KW-1185">Reference proteome</keyword>
<comment type="similarity">
    <text evidence="2 9">Belongs to the PI3/PI4-kinase family. Type II PI4K subfamily.</text>
</comment>
<evidence type="ECO:0000313" key="11">
    <source>
        <dbReference type="EMBL" id="KAK7789192.1"/>
    </source>
</evidence>
<dbReference type="EC" id="2.7.1.67" evidence="9"/>
<dbReference type="InterPro" id="IPR000403">
    <property type="entry name" value="PI3/4_kinase_cat_dom"/>
</dbReference>
<dbReference type="AlphaFoldDB" id="A0AAN9V635"/>
<name>A0AAN9V635_9ORTH</name>
<keyword evidence="8 9" id="KW-0472">Membrane</keyword>
<proteinExistence type="inferred from homology"/>
<reference evidence="11 12" key="1">
    <citation type="submission" date="2024-03" db="EMBL/GenBank/DDBJ databases">
        <title>The genome assembly and annotation of the cricket Gryllus longicercus Weissman &amp; Gray.</title>
        <authorList>
            <person name="Szrajer S."/>
            <person name="Gray D."/>
            <person name="Ylla G."/>
        </authorList>
    </citation>
    <scope>NUCLEOTIDE SEQUENCE [LARGE SCALE GENOMIC DNA]</scope>
    <source>
        <strain evidence="11">DAG 2021-001</strain>
        <tissue evidence="11">Whole body minus gut</tissue>
    </source>
</reference>
<feature type="domain" description="PI3K/PI4K catalytic" evidence="10">
    <location>
        <begin position="16"/>
        <end position="85"/>
    </location>
</feature>
<comment type="caution">
    <text evidence="11">The sequence shown here is derived from an EMBL/GenBank/DDBJ whole genome shotgun (WGS) entry which is preliminary data.</text>
</comment>
<evidence type="ECO:0000256" key="5">
    <source>
        <dbReference type="ARBA" id="ARBA00022741"/>
    </source>
</evidence>
<dbReference type="GO" id="GO:0005802">
    <property type="term" value="C:trans-Golgi network"/>
    <property type="evidence" value="ECO:0007669"/>
    <property type="project" value="TreeGrafter"/>
</dbReference>
<evidence type="ECO:0000256" key="2">
    <source>
        <dbReference type="ARBA" id="ARBA00008941"/>
    </source>
</evidence>
<dbReference type="GO" id="GO:0005886">
    <property type="term" value="C:plasma membrane"/>
    <property type="evidence" value="ECO:0007669"/>
    <property type="project" value="UniProtKB-SubCell"/>
</dbReference>
<evidence type="ECO:0000256" key="3">
    <source>
        <dbReference type="ARBA" id="ARBA00022475"/>
    </source>
</evidence>
<dbReference type="GO" id="GO:0007032">
    <property type="term" value="P:endosome organization"/>
    <property type="evidence" value="ECO:0007669"/>
    <property type="project" value="TreeGrafter"/>
</dbReference>
<dbReference type="PANTHER" id="PTHR12865">
    <property type="entry name" value="PHOSPHATIDYLINOSITOL 4-KINASE TYPE-II"/>
    <property type="match status" value="1"/>
</dbReference>
<dbReference type="PANTHER" id="PTHR12865:SF1">
    <property type="entry name" value="PHOSPHATIDYLINOSITOL 4-KINASE TYPE 2"/>
    <property type="match status" value="1"/>
</dbReference>
<evidence type="ECO:0000256" key="8">
    <source>
        <dbReference type="ARBA" id="ARBA00023136"/>
    </source>
</evidence>
<evidence type="ECO:0000256" key="1">
    <source>
        <dbReference type="ARBA" id="ARBA00004236"/>
    </source>
</evidence>
<comment type="subcellular location">
    <subcellularLocation>
        <location evidence="1">Cell membrane</location>
    </subcellularLocation>
    <subcellularLocation>
        <location evidence="9">Membrane</location>
        <topology evidence="9">Peripheral membrane protein</topology>
    </subcellularLocation>
</comment>
<evidence type="ECO:0000256" key="4">
    <source>
        <dbReference type="ARBA" id="ARBA00022679"/>
    </source>
</evidence>
<evidence type="ECO:0000256" key="9">
    <source>
        <dbReference type="RuleBase" id="RU367084"/>
    </source>
</evidence>
<comment type="catalytic activity">
    <reaction evidence="9">
        <text>a 1,2-diacyl-sn-glycero-3-phospho-(1D-myo-inositol) + ATP = a 1,2-diacyl-sn-glycero-3-phospho-(1D-myo-inositol 4-phosphate) + ADP + H(+)</text>
        <dbReference type="Rhea" id="RHEA:19877"/>
        <dbReference type="ChEBI" id="CHEBI:15378"/>
        <dbReference type="ChEBI" id="CHEBI:30616"/>
        <dbReference type="ChEBI" id="CHEBI:57880"/>
        <dbReference type="ChEBI" id="CHEBI:58178"/>
        <dbReference type="ChEBI" id="CHEBI:456216"/>
        <dbReference type="EC" id="2.7.1.67"/>
    </reaction>
</comment>
<evidence type="ECO:0000256" key="7">
    <source>
        <dbReference type="ARBA" id="ARBA00022840"/>
    </source>
</evidence>
<evidence type="ECO:0000256" key="6">
    <source>
        <dbReference type="ARBA" id="ARBA00022777"/>
    </source>
</evidence>
<dbReference type="GO" id="GO:0005524">
    <property type="term" value="F:ATP binding"/>
    <property type="evidence" value="ECO:0007669"/>
    <property type="project" value="UniProtKB-UniRule"/>
</dbReference>
<dbReference type="GO" id="GO:0004430">
    <property type="term" value="F:1-phosphatidylinositol 4-kinase activity"/>
    <property type="evidence" value="ECO:0007669"/>
    <property type="project" value="UniProtKB-UniRule"/>
</dbReference>
<keyword evidence="6 9" id="KW-0418">Kinase</keyword>
<dbReference type="Pfam" id="PF00454">
    <property type="entry name" value="PI3_PI4_kinase"/>
    <property type="match status" value="1"/>
</dbReference>
<dbReference type="GO" id="GO:0005768">
    <property type="term" value="C:endosome"/>
    <property type="evidence" value="ECO:0007669"/>
    <property type="project" value="TreeGrafter"/>
</dbReference>
<accession>A0AAN9V635</accession>
<protein>
    <recommendedName>
        <fullName evidence="9">Phosphatidylinositol 4-kinase type 2</fullName>
        <ecNumber evidence="9">2.7.1.67</ecNumber>
    </recommendedName>
</protein>
<gene>
    <name evidence="11" type="ORF">R5R35_014105</name>
</gene>